<keyword evidence="1" id="KW-0732">Signal</keyword>
<evidence type="ECO:0008006" key="4">
    <source>
        <dbReference type="Google" id="ProtNLM"/>
    </source>
</evidence>
<dbReference type="EMBL" id="AANC01000001">
    <property type="protein sequence ID" value="EAQ51348.1"/>
    <property type="molecule type" value="Genomic_DNA"/>
</dbReference>
<comment type="caution">
    <text evidence="2">The sequence shown here is derived from an EMBL/GenBank/DDBJ whole genome shotgun (WGS) entry which is preliminary data.</text>
</comment>
<protein>
    <recommendedName>
        <fullName evidence="4">DUF4382 domain-containing protein</fullName>
    </recommendedName>
</protein>
<organism evidence="2 3">
    <name type="scientific">Leeuwenhoekiella blandensis (strain CECT 7118 / CCUG 51940 / KCTC 22103 / MED217)</name>
    <name type="common">Flavobacterium sp. (strain MED217)</name>
    <dbReference type="NCBI Taxonomy" id="398720"/>
    <lineage>
        <taxon>Bacteria</taxon>
        <taxon>Pseudomonadati</taxon>
        <taxon>Bacteroidota</taxon>
        <taxon>Flavobacteriia</taxon>
        <taxon>Flavobacteriales</taxon>
        <taxon>Flavobacteriaceae</taxon>
        <taxon>Leeuwenhoekiella</taxon>
    </lineage>
</organism>
<dbReference type="Proteomes" id="UP000001601">
    <property type="component" value="Unassembled WGS sequence"/>
</dbReference>
<dbReference type="HOGENOM" id="CLU_1494477_0_0_10"/>
<evidence type="ECO:0000256" key="1">
    <source>
        <dbReference type="SAM" id="SignalP"/>
    </source>
</evidence>
<proteinExistence type="predicted"/>
<feature type="chain" id="PRO_5002664013" description="DUF4382 domain-containing protein" evidence="1">
    <location>
        <begin position="20"/>
        <end position="180"/>
    </location>
</feature>
<reference evidence="2 3" key="1">
    <citation type="journal article" date="2007" name="Nature">
        <title>Light stimulates growth of proteorhodopsin-containing marine Flavobacteria.</title>
        <authorList>
            <person name="Gomez-Consarnau L."/>
            <person name="Gonzalez J.M."/>
            <person name="Coll-Llado M."/>
            <person name="Gourdon P."/>
            <person name="Pascher T."/>
            <person name="Neutze R."/>
            <person name="Pedros-Alio C."/>
            <person name="Pinhassi J."/>
        </authorList>
    </citation>
    <scope>NUCLEOTIDE SEQUENCE [LARGE SCALE GENOMIC DNA]</scope>
    <source>
        <strain evidence="2 3">MED217</strain>
    </source>
</reference>
<dbReference type="RefSeq" id="WP_009781827.1">
    <property type="nucleotide sequence ID" value="NZ_CH672395.1"/>
</dbReference>
<name>A3XH97_LEEBM</name>
<keyword evidence="3" id="KW-1185">Reference proteome</keyword>
<accession>A3XH97</accession>
<dbReference type="STRING" id="398720.MED217_17435"/>
<evidence type="ECO:0000313" key="3">
    <source>
        <dbReference type="Proteomes" id="UP000001601"/>
    </source>
</evidence>
<evidence type="ECO:0000313" key="2">
    <source>
        <dbReference type="EMBL" id="EAQ51348.1"/>
    </source>
</evidence>
<feature type="signal peptide" evidence="1">
    <location>
        <begin position="1"/>
        <end position="19"/>
    </location>
</feature>
<dbReference type="OrthoDB" id="1443708at2"/>
<dbReference type="AlphaFoldDB" id="A3XH97"/>
<sequence length="180" mass="19200">MMKKIITFFALTLFAFAFNACDAIDELTEIEVDTTITEDLTITVAEGETTFSESVSISIDDEDVQDNLDKIENLQIEKLTYQIISVSGTEDVIASGSFTAASSTYPWFSTGDSASVNLTTAAADGTVYEIEVNQTFVDAFEADLRSGATATLSASGTVSDAPVTFVVRITADVKVTVDAI</sequence>
<dbReference type="eggNOG" id="ENOG502ZSP3">
    <property type="taxonomic scope" value="Bacteria"/>
</dbReference>
<gene>
    <name evidence="2" type="ORF">MED217_17435</name>
</gene>